<evidence type="ECO:0000313" key="2">
    <source>
        <dbReference type="EMBL" id="KAF2187222.1"/>
    </source>
</evidence>
<reference evidence="2" key="1">
    <citation type="journal article" date="2020" name="Stud. Mycol.">
        <title>101 Dothideomycetes genomes: a test case for predicting lifestyles and emergence of pathogens.</title>
        <authorList>
            <person name="Haridas S."/>
            <person name="Albert R."/>
            <person name="Binder M."/>
            <person name="Bloem J."/>
            <person name="Labutti K."/>
            <person name="Salamov A."/>
            <person name="Andreopoulos B."/>
            <person name="Baker S."/>
            <person name="Barry K."/>
            <person name="Bills G."/>
            <person name="Bluhm B."/>
            <person name="Cannon C."/>
            <person name="Castanera R."/>
            <person name="Culley D."/>
            <person name="Daum C."/>
            <person name="Ezra D."/>
            <person name="Gonzalez J."/>
            <person name="Henrissat B."/>
            <person name="Kuo A."/>
            <person name="Liang C."/>
            <person name="Lipzen A."/>
            <person name="Lutzoni F."/>
            <person name="Magnuson J."/>
            <person name="Mondo S."/>
            <person name="Nolan M."/>
            <person name="Ohm R."/>
            <person name="Pangilinan J."/>
            <person name="Park H.-J."/>
            <person name="Ramirez L."/>
            <person name="Alfaro M."/>
            <person name="Sun H."/>
            <person name="Tritt A."/>
            <person name="Yoshinaga Y."/>
            <person name="Zwiers L.-H."/>
            <person name="Turgeon B."/>
            <person name="Goodwin S."/>
            <person name="Spatafora J."/>
            <person name="Crous P."/>
            <person name="Grigoriev I."/>
        </authorList>
    </citation>
    <scope>NUCLEOTIDE SEQUENCE</scope>
    <source>
        <strain evidence="2">CBS 207.26</strain>
    </source>
</reference>
<dbReference type="OrthoDB" id="5424978at2759"/>
<dbReference type="Pfam" id="PF22939">
    <property type="entry name" value="WHD_GPIID"/>
    <property type="match status" value="1"/>
</dbReference>
<protein>
    <recommendedName>
        <fullName evidence="1">GPI inositol-deacylase winged helix domain-containing protein</fullName>
    </recommendedName>
</protein>
<keyword evidence="3" id="KW-1185">Reference proteome</keyword>
<dbReference type="Proteomes" id="UP000800200">
    <property type="component" value="Unassembled WGS sequence"/>
</dbReference>
<dbReference type="InterPro" id="IPR054471">
    <property type="entry name" value="GPIID_WHD"/>
</dbReference>
<dbReference type="PANTHER" id="PTHR10039">
    <property type="entry name" value="AMELOGENIN"/>
    <property type="match status" value="1"/>
</dbReference>
<name>A0A6A6E8T9_9PEZI</name>
<organism evidence="2 3">
    <name type="scientific">Zopfia rhizophila CBS 207.26</name>
    <dbReference type="NCBI Taxonomy" id="1314779"/>
    <lineage>
        <taxon>Eukaryota</taxon>
        <taxon>Fungi</taxon>
        <taxon>Dikarya</taxon>
        <taxon>Ascomycota</taxon>
        <taxon>Pezizomycotina</taxon>
        <taxon>Dothideomycetes</taxon>
        <taxon>Dothideomycetes incertae sedis</taxon>
        <taxon>Zopfiaceae</taxon>
        <taxon>Zopfia</taxon>
    </lineage>
</organism>
<sequence>MKKLNAFPPGLDSLYERMMQQISNSDNTDLCRQILASATIVYRPITLRELASLVELLRDIADNLQLIHEIISLCGSFFTVREDTVYFVHQSAKDFLIAKAYSEVFPSGSEDAYRNMFSRSLQALLRTLRRDIYSLAALGYPAEQVEQPDLDSDPLAALRYSCVYWVDHLYDLGITSSANCAGNLQDGGTVNMFLKEKYLYWLEALSLCNSMPKGIVSMAKLEELMQACFKTNNAAIRNIS</sequence>
<dbReference type="AlphaFoldDB" id="A0A6A6E8T9"/>
<evidence type="ECO:0000313" key="3">
    <source>
        <dbReference type="Proteomes" id="UP000800200"/>
    </source>
</evidence>
<evidence type="ECO:0000259" key="1">
    <source>
        <dbReference type="Pfam" id="PF22939"/>
    </source>
</evidence>
<feature type="domain" description="GPI inositol-deacylase winged helix" evidence="1">
    <location>
        <begin position="16"/>
        <end position="99"/>
    </location>
</feature>
<dbReference type="EMBL" id="ML994628">
    <property type="protein sequence ID" value="KAF2187222.1"/>
    <property type="molecule type" value="Genomic_DNA"/>
</dbReference>
<accession>A0A6A6E8T9</accession>
<proteinExistence type="predicted"/>
<gene>
    <name evidence="2" type="ORF">K469DRAFT_686392</name>
</gene>